<dbReference type="InterPro" id="IPR050164">
    <property type="entry name" value="Peptidase_C19"/>
</dbReference>
<dbReference type="EC" id="3.4.19.12" evidence="3"/>
<dbReference type="InterPro" id="IPR038765">
    <property type="entry name" value="Papain-like_cys_pep_sf"/>
</dbReference>
<keyword evidence="6" id="KW-0378">Hydrolase</keyword>
<feature type="compositionally biased region" description="Basic residues" evidence="8">
    <location>
        <begin position="803"/>
        <end position="813"/>
    </location>
</feature>
<dbReference type="OrthoDB" id="6287070at2759"/>
<evidence type="ECO:0000259" key="9">
    <source>
        <dbReference type="PROSITE" id="PS50235"/>
    </source>
</evidence>
<keyword evidence="4" id="KW-0645">Protease</keyword>
<dbReference type="InterPro" id="IPR001394">
    <property type="entry name" value="Peptidase_C19_UCH"/>
</dbReference>
<keyword evidence="7" id="KW-0788">Thiol protease</keyword>
<feature type="compositionally biased region" description="Basic and acidic residues" evidence="8">
    <location>
        <begin position="697"/>
        <end position="706"/>
    </location>
</feature>
<gene>
    <name evidence="10" type="ORF">BT63DRAFT_416626</name>
</gene>
<proteinExistence type="inferred from homology"/>
<keyword evidence="5" id="KW-0833">Ubl conjugation pathway</keyword>
<feature type="compositionally biased region" description="Low complexity" evidence="8">
    <location>
        <begin position="590"/>
        <end position="601"/>
    </location>
</feature>
<evidence type="ECO:0000256" key="5">
    <source>
        <dbReference type="ARBA" id="ARBA00022786"/>
    </source>
</evidence>
<evidence type="ECO:0000256" key="8">
    <source>
        <dbReference type="SAM" id="MobiDB-lite"/>
    </source>
</evidence>
<feature type="compositionally biased region" description="Basic and acidic residues" evidence="8">
    <location>
        <begin position="612"/>
        <end position="623"/>
    </location>
</feature>
<dbReference type="GO" id="GO:0006508">
    <property type="term" value="P:proteolysis"/>
    <property type="evidence" value="ECO:0007669"/>
    <property type="project" value="UniProtKB-KW"/>
</dbReference>
<keyword evidence="11" id="KW-1185">Reference proteome</keyword>
<comment type="similarity">
    <text evidence="2">Belongs to the peptidase C19 family.</text>
</comment>
<name>A0A6A6U1Q4_9PEZI</name>
<feature type="region of interest" description="Disordered" evidence="8">
    <location>
        <begin position="1"/>
        <end position="43"/>
    </location>
</feature>
<protein>
    <recommendedName>
        <fullName evidence="3">ubiquitinyl hydrolase 1</fullName>
        <ecNumber evidence="3">3.4.19.12</ecNumber>
    </recommendedName>
</protein>
<dbReference type="GO" id="GO:0016579">
    <property type="term" value="P:protein deubiquitination"/>
    <property type="evidence" value="ECO:0007669"/>
    <property type="project" value="InterPro"/>
</dbReference>
<dbReference type="InterPro" id="IPR028889">
    <property type="entry name" value="USP"/>
</dbReference>
<feature type="compositionally biased region" description="Basic and acidic residues" evidence="8">
    <location>
        <begin position="24"/>
        <end position="43"/>
    </location>
</feature>
<feature type="compositionally biased region" description="Polar residues" evidence="8">
    <location>
        <begin position="262"/>
        <end position="279"/>
    </location>
</feature>
<dbReference type="AlphaFoldDB" id="A0A6A6U1Q4"/>
<dbReference type="EMBL" id="MU004239">
    <property type="protein sequence ID" value="KAF2666225.1"/>
    <property type="molecule type" value="Genomic_DNA"/>
</dbReference>
<evidence type="ECO:0000256" key="3">
    <source>
        <dbReference type="ARBA" id="ARBA00012759"/>
    </source>
</evidence>
<reference evidence="10" key="1">
    <citation type="journal article" date="2020" name="Stud. Mycol.">
        <title>101 Dothideomycetes genomes: a test case for predicting lifestyles and emergence of pathogens.</title>
        <authorList>
            <person name="Haridas S."/>
            <person name="Albert R."/>
            <person name="Binder M."/>
            <person name="Bloem J."/>
            <person name="Labutti K."/>
            <person name="Salamov A."/>
            <person name="Andreopoulos B."/>
            <person name="Baker S."/>
            <person name="Barry K."/>
            <person name="Bills G."/>
            <person name="Bluhm B."/>
            <person name="Cannon C."/>
            <person name="Castanera R."/>
            <person name="Culley D."/>
            <person name="Daum C."/>
            <person name="Ezra D."/>
            <person name="Gonzalez J."/>
            <person name="Henrissat B."/>
            <person name="Kuo A."/>
            <person name="Liang C."/>
            <person name="Lipzen A."/>
            <person name="Lutzoni F."/>
            <person name="Magnuson J."/>
            <person name="Mondo S."/>
            <person name="Nolan M."/>
            <person name="Ohm R."/>
            <person name="Pangilinan J."/>
            <person name="Park H.-J."/>
            <person name="Ramirez L."/>
            <person name="Alfaro M."/>
            <person name="Sun H."/>
            <person name="Tritt A."/>
            <person name="Yoshinaga Y."/>
            <person name="Zwiers L.-H."/>
            <person name="Turgeon B."/>
            <person name="Goodwin S."/>
            <person name="Spatafora J."/>
            <person name="Crous P."/>
            <person name="Grigoriev I."/>
        </authorList>
    </citation>
    <scope>NUCLEOTIDE SEQUENCE</scope>
    <source>
        <strain evidence="10">CBS 115976</strain>
    </source>
</reference>
<sequence length="834" mass="93295">MNGVSRFLSRREKKGKGHTPSAKDIYRIFHHEDKKKSSRDEEKNIQEISKRLEELEITDIKDSHIKYALQHPYSNGDPDKAVQLIRLFHETISGKMVKFNPVIPMLGAENRNMVTCYIDSLLFAMFARVDSFESMLSVEFHDPAINQLAITLRFWVNMLRTGKLITVDIAKHIQDAMADCGWEDAREIRQQDLALPLLTLKMDVYHTGKESMDDHRYVRERLLDVAIPEGQAEGTAVKLEDCLESFFNNKIEVKRLLQRRNTVNSRPQLPTEKGGSSNVEEVELKRQSTTQSVFRQRKMELLTGAANKITTPKDDTDVIYGGKQQEAGQAVRKEVTIPAWQFFNLIPWFQAKPTTEGQPTTDAQVAAHFAKRRPVLGICLKRYGITKDGPRRVDTYIDIPLEIRLPHFVSNGNEEDGFGSSFSTFKLSLQSVIFHRGVSLNAGHYVSIVRPAPNEIRFEGSESDRKCQWLMFDDLAKERVTTVDIRKALKKECPYLLFYQVQPVDDDEEEETYSERSFSDPEEPPTYAEATNISTPATTEARNSTATITPETSVSQSLSQLSLLPAERDDIITPEARVAHLPPAQILLTPRTASPSSSARSLEQALSAPPKLGDDTLRPRSLDIPRTSKSRSRKSQDSDQKRNSVAFTDSSYGHSATTTPHEDATTTTNKDGYIGAKELTSPQESVSGTTSPPRKRGSTEKSEKRSSRALWLSVGSRRARPKSMPPADSRMTMGDLVKGIRGAMSKDKLPLNVTVTTASDSTTSEQSNPATRAVEAEGPPLPDGTTTNGKEKTKEKDKYSSIGRRKSLRPKSKSRGEATPPEDPNAPDRQCAVM</sequence>
<feature type="compositionally biased region" description="Basic and acidic residues" evidence="8">
    <location>
        <begin position="789"/>
        <end position="799"/>
    </location>
</feature>
<dbReference type="Pfam" id="PF00443">
    <property type="entry name" value="UCH"/>
    <property type="match status" value="1"/>
</dbReference>
<feature type="compositionally biased region" description="Polar residues" evidence="8">
    <location>
        <begin position="643"/>
        <end position="656"/>
    </location>
</feature>
<dbReference type="GO" id="GO:0005829">
    <property type="term" value="C:cytosol"/>
    <property type="evidence" value="ECO:0007669"/>
    <property type="project" value="TreeGrafter"/>
</dbReference>
<feature type="region of interest" description="Disordered" evidence="8">
    <location>
        <begin position="506"/>
        <end position="555"/>
    </location>
</feature>
<evidence type="ECO:0000313" key="11">
    <source>
        <dbReference type="Proteomes" id="UP000799302"/>
    </source>
</evidence>
<evidence type="ECO:0000256" key="2">
    <source>
        <dbReference type="ARBA" id="ARBA00009085"/>
    </source>
</evidence>
<dbReference type="PANTHER" id="PTHR24006">
    <property type="entry name" value="UBIQUITIN CARBOXYL-TERMINAL HYDROLASE"/>
    <property type="match status" value="1"/>
</dbReference>
<dbReference type="GO" id="GO:0004843">
    <property type="term" value="F:cysteine-type deubiquitinase activity"/>
    <property type="evidence" value="ECO:0007669"/>
    <property type="project" value="UniProtKB-EC"/>
</dbReference>
<evidence type="ECO:0000313" key="10">
    <source>
        <dbReference type="EMBL" id="KAF2666225.1"/>
    </source>
</evidence>
<dbReference type="Gene3D" id="3.90.70.10">
    <property type="entry name" value="Cysteine proteinases"/>
    <property type="match status" value="2"/>
</dbReference>
<feature type="region of interest" description="Disordered" evidence="8">
    <location>
        <begin position="590"/>
        <end position="834"/>
    </location>
</feature>
<dbReference type="PANTHER" id="PTHR24006:SF722">
    <property type="entry name" value="UBIQUITIN CARBOXYL-TERMINAL HYDROLASE 48"/>
    <property type="match status" value="1"/>
</dbReference>
<evidence type="ECO:0000256" key="1">
    <source>
        <dbReference type="ARBA" id="ARBA00000707"/>
    </source>
</evidence>
<feature type="compositionally biased region" description="Polar residues" evidence="8">
    <location>
        <begin position="529"/>
        <end position="554"/>
    </location>
</feature>
<feature type="compositionally biased region" description="Low complexity" evidence="8">
    <location>
        <begin position="753"/>
        <end position="764"/>
    </location>
</feature>
<evidence type="ECO:0000256" key="6">
    <source>
        <dbReference type="ARBA" id="ARBA00022801"/>
    </source>
</evidence>
<dbReference type="SUPFAM" id="SSF54001">
    <property type="entry name" value="Cysteine proteinases"/>
    <property type="match status" value="1"/>
</dbReference>
<dbReference type="PROSITE" id="PS50235">
    <property type="entry name" value="USP_3"/>
    <property type="match status" value="1"/>
</dbReference>
<dbReference type="Proteomes" id="UP000799302">
    <property type="component" value="Unassembled WGS sequence"/>
</dbReference>
<dbReference type="GO" id="GO:0005634">
    <property type="term" value="C:nucleus"/>
    <property type="evidence" value="ECO:0007669"/>
    <property type="project" value="UniProtKB-SubCell"/>
</dbReference>
<feature type="region of interest" description="Disordered" evidence="8">
    <location>
        <begin position="262"/>
        <end position="287"/>
    </location>
</feature>
<comment type="catalytic activity">
    <reaction evidence="1">
        <text>Thiol-dependent hydrolysis of ester, thioester, amide, peptide and isopeptide bonds formed by the C-terminal Gly of ubiquitin (a 76-residue protein attached to proteins as an intracellular targeting signal).</text>
        <dbReference type="EC" id="3.4.19.12"/>
    </reaction>
</comment>
<feature type="domain" description="USP" evidence="9">
    <location>
        <begin position="106"/>
        <end position="502"/>
    </location>
</feature>
<evidence type="ECO:0000256" key="7">
    <source>
        <dbReference type="ARBA" id="ARBA00022807"/>
    </source>
</evidence>
<evidence type="ECO:0000256" key="4">
    <source>
        <dbReference type="ARBA" id="ARBA00022670"/>
    </source>
</evidence>
<organism evidence="10 11">
    <name type="scientific">Microthyrium microscopicum</name>
    <dbReference type="NCBI Taxonomy" id="703497"/>
    <lineage>
        <taxon>Eukaryota</taxon>
        <taxon>Fungi</taxon>
        <taxon>Dikarya</taxon>
        <taxon>Ascomycota</taxon>
        <taxon>Pezizomycotina</taxon>
        <taxon>Dothideomycetes</taxon>
        <taxon>Dothideomycetes incertae sedis</taxon>
        <taxon>Microthyriales</taxon>
        <taxon>Microthyriaceae</taxon>
        <taxon>Microthyrium</taxon>
    </lineage>
</organism>
<feature type="compositionally biased region" description="Polar residues" evidence="8">
    <location>
        <begin position="680"/>
        <end position="692"/>
    </location>
</feature>
<accession>A0A6A6U1Q4</accession>